<evidence type="ECO:0000313" key="1">
    <source>
        <dbReference type="EMBL" id="GAK76748.1"/>
    </source>
</evidence>
<evidence type="ECO:0000313" key="2">
    <source>
        <dbReference type="EMBL" id="GAL00124.1"/>
    </source>
</evidence>
<dbReference type="CDD" id="cd05483">
    <property type="entry name" value="retropepsin_like_bacteria"/>
    <property type="match status" value="1"/>
</dbReference>
<sequence length="164" mass="18249">MKYAFAKAYLYLPQTQLMFSLKKTLESRGYFSHTIRLSEKSGHIITKASINGHTGRFIIDTGASATCLNQDLSEKYQLLSEKMNQEIGTASGSLIPQIAHNNIMQLGGEWIDNDCSLLTMDMSFINQALKAEGMRSINGLLGADFLIKSKAIIDYSGKKIYLKN</sequence>
<dbReference type="InterPro" id="IPR021109">
    <property type="entry name" value="Peptidase_aspartic_dom_sf"/>
</dbReference>
<dbReference type="Gene3D" id="2.40.70.10">
    <property type="entry name" value="Acid Proteases"/>
    <property type="match status" value="1"/>
</dbReference>
<dbReference type="EMBL" id="BBMM01000004">
    <property type="protein sequence ID" value="GAL00124.1"/>
    <property type="molecule type" value="Genomic_DNA"/>
</dbReference>
<evidence type="ECO:0008006" key="5">
    <source>
        <dbReference type="Google" id="ProtNLM"/>
    </source>
</evidence>
<proteinExistence type="predicted"/>
<dbReference type="SUPFAM" id="SSF50630">
    <property type="entry name" value="Acid proteases"/>
    <property type="match status" value="1"/>
</dbReference>
<dbReference type="InterPro" id="IPR034122">
    <property type="entry name" value="Retropepsin-like_bacterial"/>
</dbReference>
<dbReference type="Proteomes" id="UP000028980">
    <property type="component" value="Unassembled WGS sequence"/>
</dbReference>
<evidence type="ECO:0000313" key="4">
    <source>
        <dbReference type="Proteomes" id="UP000029226"/>
    </source>
</evidence>
<gene>
    <name evidence="1" type="ORF">JCM19296_2348</name>
    <name evidence="2" type="ORF">JCM19314_378</name>
</gene>
<name>A0A081DCV2_NONUL</name>
<dbReference type="AlphaFoldDB" id="A0A081DCV2"/>
<comment type="caution">
    <text evidence="1">The sequence shown here is derived from an EMBL/GenBank/DDBJ whole genome shotgun (WGS) entry which is preliminary data.</text>
</comment>
<evidence type="ECO:0000313" key="3">
    <source>
        <dbReference type="Proteomes" id="UP000028980"/>
    </source>
</evidence>
<dbReference type="Pfam" id="PF13975">
    <property type="entry name" value="gag-asp_proteas"/>
    <property type="match status" value="1"/>
</dbReference>
<reference evidence="3 4" key="1">
    <citation type="journal article" date="2014" name="Genome Announc.">
        <title>Draft Genome Sequences of Marine Flavobacterium Nonlabens Strains NR17, NR24, NR27, NR32, NR33, and Ara13.</title>
        <authorList>
            <person name="Nakanishi M."/>
            <person name="Meirelles P."/>
            <person name="Suzuki R."/>
            <person name="Takatani N."/>
            <person name="Mino S."/>
            <person name="Suda W."/>
            <person name="Oshima K."/>
            <person name="Hattori M."/>
            <person name="Ohkuma M."/>
            <person name="Hosokawa M."/>
            <person name="Miyashita K."/>
            <person name="Thompson F.L."/>
            <person name="Niwa A."/>
            <person name="Sawabe T."/>
            <person name="Sawabe T."/>
        </authorList>
    </citation>
    <scope>NUCLEOTIDE SEQUENCE [LARGE SCALE GENOMIC DNA]</scope>
    <source>
        <strain evidence="1">JCM 19296</strain>
        <strain evidence="2">JCM 19314</strain>
        <strain evidence="3">JCM19296</strain>
        <strain evidence="4">JCM19314</strain>
    </source>
</reference>
<protein>
    <recommendedName>
        <fullName evidence="5">Acid protease</fullName>
    </recommendedName>
</protein>
<dbReference type="Proteomes" id="UP000029226">
    <property type="component" value="Unassembled WGS sequence"/>
</dbReference>
<organism evidence="1 3">
    <name type="scientific">Nonlabens ulvanivorans</name>
    <name type="common">Persicivirga ulvanivorans</name>
    <dbReference type="NCBI Taxonomy" id="906888"/>
    <lineage>
        <taxon>Bacteria</taxon>
        <taxon>Pseudomonadati</taxon>
        <taxon>Bacteroidota</taxon>
        <taxon>Flavobacteriia</taxon>
        <taxon>Flavobacteriales</taxon>
        <taxon>Flavobacteriaceae</taxon>
        <taxon>Nonlabens</taxon>
    </lineage>
</organism>
<dbReference type="EMBL" id="BBLG01000005">
    <property type="protein sequence ID" value="GAK76748.1"/>
    <property type="molecule type" value="Genomic_DNA"/>
</dbReference>
<accession>A0A081DCV2</accession>